<evidence type="ECO:0000313" key="2">
    <source>
        <dbReference type="Proteomes" id="UP000962161"/>
    </source>
</evidence>
<organism evidence="1 2">
    <name type="scientific">Clostridium sporogenes</name>
    <dbReference type="NCBI Taxonomy" id="1509"/>
    <lineage>
        <taxon>Bacteria</taxon>
        <taxon>Bacillati</taxon>
        <taxon>Bacillota</taxon>
        <taxon>Clostridia</taxon>
        <taxon>Eubacteriales</taxon>
        <taxon>Clostridiaceae</taxon>
        <taxon>Clostridium</taxon>
    </lineage>
</organism>
<reference evidence="1" key="1">
    <citation type="submission" date="2017-07" db="EMBL/GenBank/DDBJ databases">
        <title>Genome sequencing of BoNT-producing clostridia.</title>
        <authorList>
            <person name="Williamson C."/>
        </authorList>
    </citation>
    <scope>NUCLEOTIDE SEQUENCE</scope>
    <source>
        <strain evidence="1">AM553</strain>
    </source>
</reference>
<protein>
    <submittedName>
        <fullName evidence="1">Uncharacterized protein</fullName>
    </submittedName>
</protein>
<dbReference type="Proteomes" id="UP000962161">
    <property type="component" value="Chromosome"/>
</dbReference>
<dbReference type="AlphaFoldDB" id="A0AAE6I3Q1"/>
<accession>A0AAE6I3Q1</accession>
<evidence type="ECO:0000313" key="1">
    <source>
        <dbReference type="EMBL" id="QDY31656.1"/>
    </source>
</evidence>
<dbReference type="RefSeq" id="WP_061329639.1">
    <property type="nucleotide sequence ID" value="NZ_CP022405.1"/>
</dbReference>
<name>A0AAE6I3Q1_CLOSG</name>
<gene>
    <name evidence="1" type="ORF">CGS26_04580</name>
</gene>
<sequence length="61" mass="7569">MEINKIDIEELMKMKELVDMEKYEKDNDKKWDKHDEHSHCGEVNIFTRNVYLSIDCHERKW</sequence>
<dbReference type="EMBL" id="CP022405">
    <property type="protein sequence ID" value="QDY31656.1"/>
    <property type="molecule type" value="Genomic_DNA"/>
</dbReference>
<proteinExistence type="predicted"/>